<feature type="region of interest" description="Disordered" evidence="6">
    <location>
        <begin position="732"/>
        <end position="755"/>
    </location>
</feature>
<sequence>MPNAGFVVLSCTCSRRNKVHACGRFKIVSAKVEPPKMEHRVKRSNRPRSKAGTACVSAPSGRPIPSAQQSNLVREIFWKTQLCPKLHSTGVCPRKDHCSFAHSQEELRTPPDLRCTKWCRRVFRGQICEDPGCPYAHSKEDLRCNGHQLLTFKTAMCKFHAKGVCLSGASCRFAHTAEELRGGPDEASTHSEDRLQDTSRGSISTSSEASGHDCRESAAAHVVTSAIQALQSLNKTNRKSPREANSEWQDEKGHSSVGLASWKKGEPEDEPLPSQSHNIASEKFHRGTHLKPRVGVGIHHHGHSQPPAGGHAGLATEREKPTVCVVEIHGRGPCEPGAFHVTNTALRKVPLNVESDTSRSSSLHQLRPQEPKMRASAWKETKTREGQSRRCGSVCGQQNEKQTTVPKAGLLTYKVTLSRGREILPLSGLDATPVHIVVGPREESALVSDESLRAADGVSASHPEKSFAKETASRSSSSDSRQSLNSSSLNPGAAPFIPTLLLGSSTQHGTQFGASSPLAGVGNLEAASSLSSVTPSLSAREKFLTHGANAPHSSRGSSVGGTGGIDLAKFLQDSMAAPLVSSQGQYRDEWLLREFRNEASATGTTSAKVSCNGISHRGTSGAGMNNTLFPGLPTAVAGVRGENQGAAALAALVAVSRLLSPPGNVPPVSGPSTTQKSPVAFFTSSHSGAPGDIPDQSRRVPGLAQETNSSNSNAWTTLVAALLAMAPHLGKGGAPPAAQTSVAYPSVPSQTPEPSSVFLQTRWVGSCGHPCAPNPTRPVRNLAGSGSRYVPPEPFSQQMQYCSSPEEASRNLPHRGVPFLPGGLSSVGQPSRPPAVRPLPSGFEASAALSACLSAVPVPSAPHPIQPYGQLKKFLGISPVNCHNGPPLRPHPSSSFPDPLAFANRHGSLSRHQEALFPAAVDSQSYDGACFRGRTDAGWCDAFSASSFSEALRAASPSRQTEHVKGPSAPLVRPTGDSEGNGLAVAQRGQNANHAVTASAFIDVPTSAVFLNDSQRTANQREAQAYHGRMTLSTDDGLGKEDLDVPSPFLTVTTEPGASLGSRGSFAAHEDLLSSVSGVDLEADASKGVLLFGDEREANSEIWANL</sequence>
<dbReference type="VEuPathDB" id="ToxoDB:TGME49_218362"/>
<dbReference type="Pfam" id="PF00642">
    <property type="entry name" value="zf-CCCH"/>
    <property type="match status" value="1"/>
</dbReference>
<name>A0A7J6JT39_TOXGO</name>
<dbReference type="PROSITE" id="PS50103">
    <property type="entry name" value="ZF_C3H1"/>
    <property type="match status" value="2"/>
</dbReference>
<feature type="compositionally biased region" description="Polar residues" evidence="6">
    <location>
        <begin position="673"/>
        <end position="687"/>
    </location>
</feature>
<keyword evidence="3 5" id="KW-0863">Zinc-finger</keyword>
<feature type="region of interest" description="Disordered" evidence="6">
    <location>
        <begin position="455"/>
        <end position="491"/>
    </location>
</feature>
<feature type="compositionally biased region" description="Polar residues" evidence="6">
    <location>
        <begin position="354"/>
        <end position="364"/>
    </location>
</feature>
<evidence type="ECO:0000313" key="9">
    <source>
        <dbReference type="Proteomes" id="UP000557509"/>
    </source>
</evidence>
<keyword evidence="1 5" id="KW-0479">Metal-binding</keyword>
<evidence type="ECO:0000256" key="4">
    <source>
        <dbReference type="ARBA" id="ARBA00022833"/>
    </source>
</evidence>
<feature type="region of interest" description="Disordered" evidence="6">
    <location>
        <begin position="956"/>
        <end position="975"/>
    </location>
</feature>
<evidence type="ECO:0000256" key="3">
    <source>
        <dbReference type="ARBA" id="ARBA00022771"/>
    </source>
</evidence>
<dbReference type="AlphaFoldDB" id="A0A7J6JT39"/>
<evidence type="ECO:0000256" key="6">
    <source>
        <dbReference type="SAM" id="MobiDB-lite"/>
    </source>
</evidence>
<gene>
    <name evidence="8" type="ORF">TGRH88_059000</name>
</gene>
<feature type="region of interest" description="Disordered" evidence="6">
    <location>
        <begin position="231"/>
        <end position="276"/>
    </location>
</feature>
<dbReference type="EMBL" id="JAAUHK010000197">
    <property type="protein sequence ID" value="KAF4638293.1"/>
    <property type="molecule type" value="Genomic_DNA"/>
</dbReference>
<feature type="compositionally biased region" description="Basic and acidic residues" evidence="6">
    <location>
        <begin position="240"/>
        <end position="254"/>
    </location>
</feature>
<protein>
    <submittedName>
        <fullName evidence="8">Zinc finger protein ZFP1</fullName>
    </submittedName>
</protein>
<feature type="compositionally biased region" description="Low complexity" evidence="6">
    <location>
        <begin position="473"/>
        <end position="490"/>
    </location>
</feature>
<evidence type="ECO:0000256" key="2">
    <source>
        <dbReference type="ARBA" id="ARBA00022737"/>
    </source>
</evidence>
<feature type="compositionally biased region" description="Basic and acidic residues" evidence="6">
    <location>
        <begin position="179"/>
        <end position="197"/>
    </location>
</feature>
<feature type="domain" description="C3H1-type" evidence="7">
    <location>
        <begin position="77"/>
        <end position="105"/>
    </location>
</feature>
<feature type="compositionally biased region" description="Basic residues" evidence="6">
    <location>
        <begin position="294"/>
        <end position="303"/>
    </location>
</feature>
<dbReference type="GO" id="GO:0008270">
    <property type="term" value="F:zinc ion binding"/>
    <property type="evidence" value="ECO:0007669"/>
    <property type="project" value="UniProtKB-KW"/>
</dbReference>
<dbReference type="PANTHER" id="PTHR12547:SF18">
    <property type="entry name" value="PROTEIN TIS11"/>
    <property type="match status" value="1"/>
</dbReference>
<keyword evidence="9" id="KW-1185">Reference proteome</keyword>
<dbReference type="InterPro" id="IPR000571">
    <property type="entry name" value="Znf_CCCH"/>
</dbReference>
<evidence type="ECO:0000256" key="5">
    <source>
        <dbReference type="PROSITE-ProRule" id="PRU00723"/>
    </source>
</evidence>
<evidence type="ECO:0000259" key="7">
    <source>
        <dbReference type="PROSITE" id="PS50103"/>
    </source>
</evidence>
<feature type="region of interest" description="Disordered" evidence="6">
    <location>
        <begin position="36"/>
        <end position="63"/>
    </location>
</feature>
<accession>A0A7J6JT39</accession>
<keyword evidence="4 5" id="KW-0862">Zinc</keyword>
<feature type="region of interest" description="Disordered" evidence="6">
    <location>
        <begin position="353"/>
        <end position="375"/>
    </location>
</feature>
<feature type="region of interest" description="Disordered" evidence="6">
    <location>
        <begin position="662"/>
        <end position="711"/>
    </location>
</feature>
<dbReference type="InterPro" id="IPR045877">
    <property type="entry name" value="ZFP36-like"/>
</dbReference>
<feature type="zinc finger region" description="C3H1-type" evidence="5">
    <location>
        <begin position="151"/>
        <end position="178"/>
    </location>
</feature>
<reference evidence="8 9" key="1">
    <citation type="submission" date="2020-03" db="EMBL/GenBank/DDBJ databases">
        <title>Genome sequence of Toxoplasma gondii RH-88 strain.</title>
        <authorList>
            <person name="Lorenzi H.A."/>
            <person name="Venepally P."/>
            <person name="Rozenberg A."/>
            <person name="Sibley D."/>
        </authorList>
    </citation>
    <scope>NUCLEOTIDE SEQUENCE [LARGE SCALE GENOMIC DNA]</scope>
    <source>
        <strain evidence="8 9">RH-88</strain>
    </source>
</reference>
<keyword evidence="2" id="KW-0677">Repeat</keyword>
<organism evidence="8 9">
    <name type="scientific">Toxoplasma gondii</name>
    <dbReference type="NCBI Taxonomy" id="5811"/>
    <lineage>
        <taxon>Eukaryota</taxon>
        <taxon>Sar</taxon>
        <taxon>Alveolata</taxon>
        <taxon>Apicomplexa</taxon>
        <taxon>Conoidasida</taxon>
        <taxon>Coccidia</taxon>
        <taxon>Eucoccidiorida</taxon>
        <taxon>Eimeriorina</taxon>
        <taxon>Sarcocystidae</taxon>
        <taxon>Toxoplasma</taxon>
    </lineage>
</organism>
<feature type="region of interest" description="Disordered" evidence="6">
    <location>
        <begin position="294"/>
        <end position="315"/>
    </location>
</feature>
<feature type="compositionally biased region" description="Basic residues" evidence="6">
    <location>
        <begin position="39"/>
        <end position="49"/>
    </location>
</feature>
<dbReference type="GO" id="GO:0003729">
    <property type="term" value="F:mRNA binding"/>
    <property type="evidence" value="ECO:0007669"/>
    <property type="project" value="InterPro"/>
</dbReference>
<dbReference type="Proteomes" id="UP000557509">
    <property type="component" value="Unassembled WGS sequence"/>
</dbReference>
<feature type="compositionally biased region" description="Polar residues" evidence="6">
    <location>
        <begin position="738"/>
        <end position="755"/>
    </location>
</feature>
<evidence type="ECO:0000313" key="8">
    <source>
        <dbReference type="EMBL" id="KAF4638293.1"/>
    </source>
</evidence>
<dbReference type="InterPro" id="IPR036855">
    <property type="entry name" value="Znf_CCCH_sf"/>
</dbReference>
<dbReference type="SMART" id="SM00356">
    <property type="entry name" value="ZnF_C3H1"/>
    <property type="match status" value="2"/>
</dbReference>
<comment type="caution">
    <text evidence="8">The sequence shown here is derived from an EMBL/GenBank/DDBJ whole genome shotgun (WGS) entry which is preliminary data.</text>
</comment>
<feature type="region of interest" description="Disordered" evidence="6">
    <location>
        <begin position="179"/>
        <end position="217"/>
    </location>
</feature>
<dbReference type="SUPFAM" id="SSF90229">
    <property type="entry name" value="CCCH zinc finger"/>
    <property type="match status" value="2"/>
</dbReference>
<feature type="domain" description="C3H1-type" evidence="7">
    <location>
        <begin position="151"/>
        <end position="178"/>
    </location>
</feature>
<evidence type="ECO:0000256" key="1">
    <source>
        <dbReference type="ARBA" id="ARBA00022723"/>
    </source>
</evidence>
<feature type="compositionally biased region" description="Polar residues" evidence="6">
    <location>
        <begin position="198"/>
        <end position="209"/>
    </location>
</feature>
<feature type="zinc finger region" description="C3H1-type" evidence="5">
    <location>
        <begin position="77"/>
        <end position="105"/>
    </location>
</feature>
<dbReference type="PANTHER" id="PTHR12547">
    <property type="entry name" value="CCCH ZINC FINGER/TIS11-RELATED"/>
    <property type="match status" value="1"/>
</dbReference>
<dbReference type="Gene3D" id="4.10.1000.10">
    <property type="entry name" value="Zinc finger, CCCH-type"/>
    <property type="match status" value="2"/>
</dbReference>
<proteinExistence type="predicted"/>
<feature type="compositionally biased region" description="Basic and acidic residues" evidence="6">
    <location>
        <begin position="462"/>
        <end position="472"/>
    </location>
</feature>